<evidence type="ECO:0000313" key="1">
    <source>
        <dbReference type="EMBL" id="KAH8009560.1"/>
    </source>
</evidence>
<evidence type="ECO:0000313" key="2">
    <source>
        <dbReference type="Proteomes" id="UP000821866"/>
    </source>
</evidence>
<comment type="caution">
    <text evidence="1">The sequence shown here is derived from an EMBL/GenBank/DDBJ whole genome shotgun (WGS) entry which is preliminary data.</text>
</comment>
<gene>
    <name evidence="1" type="ORF">HPB51_018253</name>
</gene>
<reference evidence="1" key="2">
    <citation type="submission" date="2021-09" db="EMBL/GenBank/DDBJ databases">
        <authorList>
            <person name="Jia N."/>
            <person name="Wang J."/>
            <person name="Shi W."/>
            <person name="Du L."/>
            <person name="Sun Y."/>
            <person name="Zhan W."/>
            <person name="Jiang J."/>
            <person name="Wang Q."/>
            <person name="Zhang B."/>
            <person name="Ji P."/>
            <person name="Sakyi L.B."/>
            <person name="Cui X."/>
            <person name="Yuan T."/>
            <person name="Jiang B."/>
            <person name="Yang W."/>
            <person name="Lam T.T.-Y."/>
            <person name="Chang Q."/>
            <person name="Ding S."/>
            <person name="Wang X."/>
            <person name="Zhu J."/>
            <person name="Ruan X."/>
            <person name="Zhao L."/>
            <person name="Wei J."/>
            <person name="Que T."/>
            <person name="Du C."/>
            <person name="Cheng J."/>
            <person name="Dai P."/>
            <person name="Han X."/>
            <person name="Huang E."/>
            <person name="Gao Y."/>
            <person name="Liu J."/>
            <person name="Shao H."/>
            <person name="Ye R."/>
            <person name="Li L."/>
            <person name="Wei W."/>
            <person name="Wang X."/>
            <person name="Wang C."/>
            <person name="Huo Q."/>
            <person name="Li W."/>
            <person name="Guo W."/>
            <person name="Chen H."/>
            <person name="Chen S."/>
            <person name="Zhou L."/>
            <person name="Zhou L."/>
            <person name="Ni X."/>
            <person name="Tian J."/>
            <person name="Zhou Y."/>
            <person name="Sheng Y."/>
            <person name="Liu T."/>
            <person name="Pan Y."/>
            <person name="Xia L."/>
            <person name="Li J."/>
            <person name="Zhao F."/>
            <person name="Cao W."/>
        </authorList>
    </citation>
    <scope>NUCLEOTIDE SEQUENCE</scope>
    <source>
        <strain evidence="1">Rmic-2018</strain>
        <tissue evidence="1">Larvae</tissue>
    </source>
</reference>
<sequence length="168" mass="18157">MEREVVVDFAAGWNKHIVNTSSAICKPVRSSDKGLCMHQRADRVVRSTLTPAEKFKLGAEGLKQSCRDDSRALGRDVPAHRATLINAASCHSGCASPVTAEQLDGATTCSEIAGEPRESVDIEDCDATGRCCGLVKKLRAVPGVCVSVYTRRRNITHGTKRFEAGRDE</sequence>
<name>A0A9J6D681_RHIMP</name>
<accession>A0A9J6D681</accession>
<dbReference type="Proteomes" id="UP000821866">
    <property type="component" value="Chromosome 9"/>
</dbReference>
<proteinExistence type="predicted"/>
<protein>
    <submittedName>
        <fullName evidence="1">Uncharacterized protein</fullName>
    </submittedName>
</protein>
<organism evidence="1 2">
    <name type="scientific">Rhipicephalus microplus</name>
    <name type="common">Cattle tick</name>
    <name type="synonym">Boophilus microplus</name>
    <dbReference type="NCBI Taxonomy" id="6941"/>
    <lineage>
        <taxon>Eukaryota</taxon>
        <taxon>Metazoa</taxon>
        <taxon>Ecdysozoa</taxon>
        <taxon>Arthropoda</taxon>
        <taxon>Chelicerata</taxon>
        <taxon>Arachnida</taxon>
        <taxon>Acari</taxon>
        <taxon>Parasitiformes</taxon>
        <taxon>Ixodida</taxon>
        <taxon>Ixodoidea</taxon>
        <taxon>Ixodidae</taxon>
        <taxon>Rhipicephalinae</taxon>
        <taxon>Rhipicephalus</taxon>
        <taxon>Boophilus</taxon>
    </lineage>
</organism>
<dbReference type="AlphaFoldDB" id="A0A9J6D681"/>
<dbReference type="EMBL" id="JABSTU010000011">
    <property type="protein sequence ID" value="KAH8009560.1"/>
    <property type="molecule type" value="Genomic_DNA"/>
</dbReference>
<keyword evidence="2" id="KW-1185">Reference proteome</keyword>
<reference evidence="1" key="1">
    <citation type="journal article" date="2020" name="Cell">
        <title>Large-Scale Comparative Analyses of Tick Genomes Elucidate Their Genetic Diversity and Vector Capacities.</title>
        <authorList>
            <consortium name="Tick Genome and Microbiome Consortium (TIGMIC)"/>
            <person name="Jia N."/>
            <person name="Wang J."/>
            <person name="Shi W."/>
            <person name="Du L."/>
            <person name="Sun Y."/>
            <person name="Zhan W."/>
            <person name="Jiang J.F."/>
            <person name="Wang Q."/>
            <person name="Zhang B."/>
            <person name="Ji P."/>
            <person name="Bell-Sakyi L."/>
            <person name="Cui X.M."/>
            <person name="Yuan T.T."/>
            <person name="Jiang B.G."/>
            <person name="Yang W.F."/>
            <person name="Lam T.T."/>
            <person name="Chang Q.C."/>
            <person name="Ding S.J."/>
            <person name="Wang X.J."/>
            <person name="Zhu J.G."/>
            <person name="Ruan X.D."/>
            <person name="Zhao L."/>
            <person name="Wei J.T."/>
            <person name="Ye R.Z."/>
            <person name="Que T.C."/>
            <person name="Du C.H."/>
            <person name="Zhou Y.H."/>
            <person name="Cheng J.X."/>
            <person name="Dai P.F."/>
            <person name="Guo W.B."/>
            <person name="Han X.H."/>
            <person name="Huang E.J."/>
            <person name="Li L.F."/>
            <person name="Wei W."/>
            <person name="Gao Y.C."/>
            <person name="Liu J.Z."/>
            <person name="Shao H.Z."/>
            <person name="Wang X."/>
            <person name="Wang C.C."/>
            <person name="Yang T.C."/>
            <person name="Huo Q.B."/>
            <person name="Li W."/>
            <person name="Chen H.Y."/>
            <person name="Chen S.E."/>
            <person name="Zhou L.G."/>
            <person name="Ni X.B."/>
            <person name="Tian J.H."/>
            <person name="Sheng Y."/>
            <person name="Liu T."/>
            <person name="Pan Y.S."/>
            <person name="Xia L.Y."/>
            <person name="Li J."/>
            <person name="Zhao F."/>
            <person name="Cao W.C."/>
        </authorList>
    </citation>
    <scope>NUCLEOTIDE SEQUENCE</scope>
    <source>
        <strain evidence="1">Rmic-2018</strain>
    </source>
</reference>